<evidence type="ECO:0000256" key="5">
    <source>
        <dbReference type="ARBA" id="ARBA00022691"/>
    </source>
</evidence>
<comment type="catalytic activity">
    <reaction evidence="6">
        <text>adenosine(1618) in 23S rRNA + S-adenosyl-L-methionine = N(6)-methyladenosine(1618) in 23S rRNA + S-adenosyl-L-homocysteine + H(+)</text>
        <dbReference type="Rhea" id="RHEA:16497"/>
        <dbReference type="Rhea" id="RHEA-COMP:10229"/>
        <dbReference type="Rhea" id="RHEA-COMP:10231"/>
        <dbReference type="ChEBI" id="CHEBI:15378"/>
        <dbReference type="ChEBI" id="CHEBI:57856"/>
        <dbReference type="ChEBI" id="CHEBI:59789"/>
        <dbReference type="ChEBI" id="CHEBI:74411"/>
        <dbReference type="ChEBI" id="CHEBI:74449"/>
        <dbReference type="EC" id="2.1.1.181"/>
    </reaction>
</comment>
<keyword evidence="1 6" id="KW-0963">Cytoplasm</keyword>
<dbReference type="PANTHER" id="PTHR13393">
    <property type="entry name" value="SAM-DEPENDENT METHYLTRANSFERASE"/>
    <property type="match status" value="1"/>
</dbReference>
<evidence type="ECO:0000256" key="7">
    <source>
        <dbReference type="SAM" id="MobiDB-lite"/>
    </source>
</evidence>
<dbReference type="Proteomes" id="UP000381093">
    <property type="component" value="Unassembled WGS sequence"/>
</dbReference>
<comment type="similarity">
    <text evidence="6">Belongs to the methyltransferase superfamily. METTL16/RlmF family.</text>
</comment>
<evidence type="ECO:0000256" key="6">
    <source>
        <dbReference type="HAMAP-Rule" id="MF_01848"/>
    </source>
</evidence>
<dbReference type="CDD" id="cd02440">
    <property type="entry name" value="AdoMet_MTases"/>
    <property type="match status" value="1"/>
</dbReference>
<evidence type="ECO:0000313" key="9">
    <source>
        <dbReference type="Proteomes" id="UP000381093"/>
    </source>
</evidence>
<keyword evidence="5 6" id="KW-0949">S-adenosyl-L-methionine</keyword>
<dbReference type="EC" id="2.1.1.181" evidence="6"/>
<evidence type="ECO:0000256" key="1">
    <source>
        <dbReference type="ARBA" id="ARBA00022490"/>
    </source>
</evidence>
<keyword evidence="4 6" id="KW-0808">Transferase</keyword>
<dbReference type="NCBIfam" id="NF008725">
    <property type="entry name" value="PRK11727.1"/>
    <property type="match status" value="1"/>
</dbReference>
<dbReference type="GO" id="GO:0052907">
    <property type="term" value="F:23S rRNA (adenine(1618)-N(6))-methyltransferase activity"/>
    <property type="evidence" value="ECO:0007669"/>
    <property type="project" value="UniProtKB-EC"/>
</dbReference>
<accession>A0A5E7E2A8</accession>
<dbReference type="EMBL" id="CABVHW010000014">
    <property type="protein sequence ID" value="VVO16752.1"/>
    <property type="molecule type" value="Genomic_DNA"/>
</dbReference>
<gene>
    <name evidence="6 8" type="primary">rlmF</name>
    <name evidence="8" type="ORF">PS710_03909</name>
</gene>
<dbReference type="Pfam" id="PF05971">
    <property type="entry name" value="Methyltransf_10"/>
    <property type="match status" value="1"/>
</dbReference>
<feature type="region of interest" description="Disordered" evidence="7">
    <location>
        <begin position="72"/>
        <end position="114"/>
    </location>
</feature>
<evidence type="ECO:0000256" key="2">
    <source>
        <dbReference type="ARBA" id="ARBA00022552"/>
    </source>
</evidence>
<protein>
    <recommendedName>
        <fullName evidence="6">Ribosomal RNA large subunit methyltransferase F</fullName>
        <ecNumber evidence="6">2.1.1.181</ecNumber>
    </recommendedName>
    <alternativeName>
        <fullName evidence="6">23S rRNA mA1618 methyltransferase</fullName>
    </alternativeName>
    <alternativeName>
        <fullName evidence="6">rRNA adenine N-6-methyltransferase</fullName>
    </alternativeName>
</protein>
<evidence type="ECO:0000313" key="8">
    <source>
        <dbReference type="EMBL" id="VVO16752.1"/>
    </source>
</evidence>
<dbReference type="InterPro" id="IPR029063">
    <property type="entry name" value="SAM-dependent_MTases_sf"/>
</dbReference>
<comment type="function">
    <text evidence="6">Specifically methylates the adenine in position 1618 of 23S rRNA.</text>
</comment>
<dbReference type="HAMAP" id="MF_01848">
    <property type="entry name" value="23SrRNA_methyltr_F"/>
    <property type="match status" value="1"/>
</dbReference>
<dbReference type="SUPFAM" id="SSF53335">
    <property type="entry name" value="S-adenosyl-L-methionine-dependent methyltransferases"/>
    <property type="match status" value="1"/>
</dbReference>
<dbReference type="PANTHER" id="PTHR13393:SF0">
    <property type="entry name" value="RNA N6-ADENOSINE-METHYLTRANSFERASE METTL16"/>
    <property type="match status" value="1"/>
</dbReference>
<comment type="subcellular location">
    <subcellularLocation>
        <location evidence="6">Cytoplasm</location>
    </subcellularLocation>
</comment>
<keyword evidence="3 6" id="KW-0489">Methyltransferase</keyword>
<dbReference type="InterPro" id="IPR016909">
    <property type="entry name" value="rRNA_lsu_MeTfrase_F"/>
</dbReference>
<dbReference type="InterPro" id="IPR010286">
    <property type="entry name" value="METTL16/RlmF"/>
</dbReference>
<reference evidence="8 9" key="1">
    <citation type="submission" date="2019-09" db="EMBL/GenBank/DDBJ databases">
        <authorList>
            <person name="Chandra G."/>
            <person name="Truman W A."/>
        </authorList>
    </citation>
    <scope>NUCLEOTIDE SEQUENCE [LARGE SCALE GENOMIC DNA]</scope>
    <source>
        <strain evidence="8">PS710</strain>
    </source>
</reference>
<dbReference type="Gene3D" id="3.40.50.150">
    <property type="entry name" value="Vaccinia Virus protein VP39"/>
    <property type="match status" value="1"/>
</dbReference>
<dbReference type="AlphaFoldDB" id="A0A5E7E2A8"/>
<organism evidence="8 9">
    <name type="scientific">Pseudomonas fluorescens</name>
    <dbReference type="NCBI Taxonomy" id="294"/>
    <lineage>
        <taxon>Bacteria</taxon>
        <taxon>Pseudomonadati</taxon>
        <taxon>Pseudomonadota</taxon>
        <taxon>Gammaproteobacteria</taxon>
        <taxon>Pseudomonadales</taxon>
        <taxon>Pseudomonadaceae</taxon>
        <taxon>Pseudomonas</taxon>
    </lineage>
</organism>
<name>A0A5E7E2A8_PSEFL</name>
<evidence type="ECO:0000256" key="3">
    <source>
        <dbReference type="ARBA" id="ARBA00022603"/>
    </source>
</evidence>
<keyword evidence="2 6" id="KW-0698">rRNA processing</keyword>
<proteinExistence type="inferred from homology"/>
<dbReference type="GO" id="GO:0005737">
    <property type="term" value="C:cytoplasm"/>
    <property type="evidence" value="ECO:0007669"/>
    <property type="project" value="UniProtKB-SubCell"/>
</dbReference>
<dbReference type="GO" id="GO:0070475">
    <property type="term" value="P:rRNA base methylation"/>
    <property type="evidence" value="ECO:0007669"/>
    <property type="project" value="TreeGrafter"/>
</dbReference>
<sequence length="418" mass="46271">MASLFYAHHFPPTPQTPCGSEPARDEAITFNIDVACFAAIASRLAPTGGRRCLSQLGSQRLDVGQYPPLLAIPESTTPMNAPRTPRPARKKPESATPAKAVEPREKASLHPRNRHQGRYDFPALIKTTPELAQFVIINPYGKESIDFASPDAVRVFNRALLKSFYGIAHWDIPADYLCPPVPGRADYVHFLADLLASVNDGEIPRGAPVKVLDIGMGANCVYPLIGYSDYRWHFLGSEIDPTAVAAAKAIVQSNGLNKAIQLRQQSNPKHILLGLLEPGERFDLTMCNPPFHASMDEATKGSERKWRALGRADPKRKLPVLNFGGQSAELWCEGGEARFVTQLIAESAHFQHKVLWFSTLVSKASNLPAIQTALKKAGVLESQVVEMSQGQKQSRFVAWTFQTKSEQQVWRERWARKS</sequence>
<evidence type="ECO:0000256" key="4">
    <source>
        <dbReference type="ARBA" id="ARBA00022679"/>
    </source>
</evidence>